<keyword evidence="2" id="KW-0813">Transport</keyword>
<comment type="similarity">
    <text evidence="8">Belongs to the TsuA/YedE (TC 9.B.102) family.</text>
</comment>
<protein>
    <submittedName>
        <fullName evidence="10">YeeE/YedE family protein</fullName>
    </submittedName>
</protein>
<feature type="transmembrane region" description="Helical" evidence="9">
    <location>
        <begin position="200"/>
        <end position="218"/>
    </location>
</feature>
<evidence type="ECO:0000313" key="11">
    <source>
        <dbReference type="Proteomes" id="UP000566711"/>
    </source>
</evidence>
<accession>A0A7W2I5G7</accession>
<keyword evidence="11" id="KW-1185">Reference proteome</keyword>
<dbReference type="RefSeq" id="WP_182213884.1">
    <property type="nucleotide sequence ID" value="NZ_JACEZS010000001.1"/>
</dbReference>
<keyword evidence="3" id="KW-1003">Cell membrane</keyword>
<evidence type="ECO:0000256" key="6">
    <source>
        <dbReference type="ARBA" id="ARBA00022989"/>
    </source>
</evidence>
<feature type="transmembrane region" description="Helical" evidence="9">
    <location>
        <begin position="295"/>
        <end position="315"/>
    </location>
</feature>
<dbReference type="AlphaFoldDB" id="A0A7W2I5G7"/>
<evidence type="ECO:0000256" key="9">
    <source>
        <dbReference type="SAM" id="Phobius"/>
    </source>
</evidence>
<gene>
    <name evidence="10" type="ORF">H3H36_03200</name>
</gene>
<feature type="transmembrane region" description="Helical" evidence="9">
    <location>
        <begin position="127"/>
        <end position="148"/>
    </location>
</feature>
<keyword evidence="4" id="KW-0997">Cell inner membrane</keyword>
<evidence type="ECO:0000256" key="3">
    <source>
        <dbReference type="ARBA" id="ARBA00022475"/>
    </source>
</evidence>
<dbReference type="PANTHER" id="PTHR30574">
    <property type="entry name" value="INNER MEMBRANE PROTEIN YEDE"/>
    <property type="match status" value="1"/>
</dbReference>
<feature type="transmembrane region" description="Helical" evidence="9">
    <location>
        <begin position="168"/>
        <end position="193"/>
    </location>
</feature>
<dbReference type="PANTHER" id="PTHR30574:SF1">
    <property type="entry name" value="SULPHUR TRANSPORT DOMAIN-CONTAINING PROTEIN"/>
    <property type="match status" value="1"/>
</dbReference>
<evidence type="ECO:0000256" key="4">
    <source>
        <dbReference type="ARBA" id="ARBA00022519"/>
    </source>
</evidence>
<evidence type="ECO:0000256" key="5">
    <source>
        <dbReference type="ARBA" id="ARBA00022692"/>
    </source>
</evidence>
<dbReference type="InterPro" id="IPR007272">
    <property type="entry name" value="Sulf_transp_TsuA/YedE"/>
</dbReference>
<keyword evidence="5 9" id="KW-0812">Transmembrane</keyword>
<evidence type="ECO:0000256" key="1">
    <source>
        <dbReference type="ARBA" id="ARBA00004429"/>
    </source>
</evidence>
<dbReference type="Proteomes" id="UP000566711">
    <property type="component" value="Unassembled WGS sequence"/>
</dbReference>
<keyword evidence="6 9" id="KW-1133">Transmembrane helix</keyword>
<evidence type="ECO:0000256" key="8">
    <source>
        <dbReference type="ARBA" id="ARBA00035655"/>
    </source>
</evidence>
<evidence type="ECO:0000256" key="7">
    <source>
        <dbReference type="ARBA" id="ARBA00023136"/>
    </source>
</evidence>
<feature type="transmembrane region" description="Helical" evidence="9">
    <location>
        <begin position="89"/>
        <end position="107"/>
    </location>
</feature>
<organism evidence="10 11">
    <name type="scientific">Rugamonas fusca</name>
    <dbReference type="NCBI Taxonomy" id="2758568"/>
    <lineage>
        <taxon>Bacteria</taxon>
        <taxon>Pseudomonadati</taxon>
        <taxon>Pseudomonadota</taxon>
        <taxon>Betaproteobacteria</taxon>
        <taxon>Burkholderiales</taxon>
        <taxon>Oxalobacteraceae</taxon>
        <taxon>Telluria group</taxon>
        <taxon>Rugamonas</taxon>
    </lineage>
</organism>
<feature type="transmembrane region" description="Helical" evidence="9">
    <location>
        <begin position="13"/>
        <end position="31"/>
    </location>
</feature>
<dbReference type="EMBL" id="JACEZS010000001">
    <property type="protein sequence ID" value="MBA5604367.1"/>
    <property type="molecule type" value="Genomic_DNA"/>
</dbReference>
<feature type="transmembrane region" description="Helical" evidence="9">
    <location>
        <begin position="256"/>
        <end position="275"/>
    </location>
</feature>
<evidence type="ECO:0000256" key="2">
    <source>
        <dbReference type="ARBA" id="ARBA00022448"/>
    </source>
</evidence>
<keyword evidence="7 9" id="KW-0472">Membrane</keyword>
<feature type="transmembrane region" description="Helical" evidence="9">
    <location>
        <begin position="54"/>
        <end position="77"/>
    </location>
</feature>
<sequence>MNLLTLMETVGESQTLALGGLLIGLCFGYLAQRSRFCLRSAVIETCHGPLGGKLAIWLLAFGAAITLTQLFILAGLLDVRSARQLATRGTLSGALVGGLLFGSGMILARGCASRLLILAGTGNLRSLLSGLVFAVVAQASLGGVLAPLRLAISDWWTIDGGDARDLLVWFHASHGIGLAFGLAWLAGGLAFAWRARLGPWPALAGAACGAMVACAWLFNYQVSAQAFELVPVKSLSFTGPAADMLMLVLSPPGKPWNFDIGLVPGVALGAFLGGLKGRELKLEGFKDGLSMRRYLVGAACMGLGGMLAGGCAVGAGVSGAAVFALTAWITLFAIWGAAAATDYLMDRQTT</sequence>
<dbReference type="Pfam" id="PF04143">
    <property type="entry name" value="Sulf_transp"/>
    <property type="match status" value="1"/>
</dbReference>
<reference evidence="10 11" key="1">
    <citation type="submission" date="2020-07" db="EMBL/GenBank/DDBJ databases">
        <title>Novel species isolated from subtropical streams in China.</title>
        <authorList>
            <person name="Lu H."/>
        </authorList>
    </citation>
    <scope>NUCLEOTIDE SEQUENCE [LARGE SCALE GENOMIC DNA]</scope>
    <source>
        <strain evidence="10 11">FT3S</strain>
    </source>
</reference>
<dbReference type="GO" id="GO:0005886">
    <property type="term" value="C:plasma membrane"/>
    <property type="evidence" value="ECO:0007669"/>
    <property type="project" value="UniProtKB-SubCell"/>
</dbReference>
<comment type="subcellular location">
    <subcellularLocation>
        <location evidence="1">Cell inner membrane</location>
        <topology evidence="1">Multi-pass membrane protein</topology>
    </subcellularLocation>
</comment>
<name>A0A7W2I5G7_9BURK</name>
<feature type="transmembrane region" description="Helical" evidence="9">
    <location>
        <begin position="321"/>
        <end position="345"/>
    </location>
</feature>
<comment type="caution">
    <text evidence="10">The sequence shown here is derived from an EMBL/GenBank/DDBJ whole genome shotgun (WGS) entry which is preliminary data.</text>
</comment>
<evidence type="ECO:0000313" key="10">
    <source>
        <dbReference type="EMBL" id="MBA5604367.1"/>
    </source>
</evidence>
<proteinExistence type="inferred from homology"/>